<dbReference type="InterPro" id="IPR036164">
    <property type="entry name" value="bL21-like_sf"/>
</dbReference>
<keyword evidence="4 5" id="KW-0694">RNA-binding</keyword>
<dbReference type="SUPFAM" id="SSF141091">
    <property type="entry name" value="L21p-like"/>
    <property type="match status" value="1"/>
</dbReference>
<gene>
    <name evidence="4 6" type="primary">rplU</name>
    <name evidence="6" type="ORF">TRABTM_A_00040</name>
</gene>
<dbReference type="InterPro" id="IPR001787">
    <property type="entry name" value="Ribosomal_bL21"/>
</dbReference>
<dbReference type="HAMAP" id="MF_01363">
    <property type="entry name" value="Ribosomal_bL21"/>
    <property type="match status" value="1"/>
</dbReference>
<evidence type="ECO:0000256" key="2">
    <source>
        <dbReference type="ARBA" id="ARBA00022980"/>
    </source>
</evidence>
<dbReference type="EMBL" id="LT594522">
    <property type="protein sequence ID" value="SBT81891.1"/>
    <property type="molecule type" value="Genomic_DNA"/>
</dbReference>
<dbReference type="NCBIfam" id="TIGR00061">
    <property type="entry name" value="L21"/>
    <property type="match status" value="1"/>
</dbReference>
<comment type="subunit">
    <text evidence="4">Part of the 50S ribosomal subunit. Contacts protein L20.</text>
</comment>
<accession>A0A1C3L3P0</accession>
<dbReference type="GO" id="GO:0019843">
    <property type="term" value="F:rRNA binding"/>
    <property type="evidence" value="ECO:0007669"/>
    <property type="project" value="UniProtKB-UniRule"/>
</dbReference>
<evidence type="ECO:0000256" key="4">
    <source>
        <dbReference type="HAMAP-Rule" id="MF_01363"/>
    </source>
</evidence>
<dbReference type="AlphaFoldDB" id="A0A1C3L3P0"/>
<dbReference type="PANTHER" id="PTHR21349">
    <property type="entry name" value="50S RIBOSOMAL PROTEIN L21"/>
    <property type="match status" value="1"/>
</dbReference>
<reference evidence="7" key="1">
    <citation type="submission" date="2016-06" db="EMBL/GenBank/DDBJ databases">
        <authorList>
            <person name="Szabo Gitta"/>
        </authorList>
    </citation>
    <scope>NUCLEOTIDE SEQUENCE [LARGE SCALE GENOMIC DNA]</scope>
</reference>
<dbReference type="GO" id="GO:0005840">
    <property type="term" value="C:ribosome"/>
    <property type="evidence" value="ECO:0007669"/>
    <property type="project" value="UniProtKB-KW"/>
</dbReference>
<keyword evidence="4 5" id="KW-0699">rRNA-binding</keyword>
<dbReference type="STRING" id="1835721.TRABTM_A_00040"/>
<name>A0A1C3L3P0_9ENTR</name>
<comment type="function">
    <text evidence="4 5">This protein binds to 23S rRNA in the presence of protein L20.</text>
</comment>
<dbReference type="GO" id="GO:0005737">
    <property type="term" value="C:cytoplasm"/>
    <property type="evidence" value="ECO:0007669"/>
    <property type="project" value="UniProtKB-ARBA"/>
</dbReference>
<dbReference type="Pfam" id="PF00829">
    <property type="entry name" value="Ribosomal_L21p"/>
    <property type="match status" value="1"/>
</dbReference>
<evidence type="ECO:0000256" key="1">
    <source>
        <dbReference type="ARBA" id="ARBA00008563"/>
    </source>
</evidence>
<keyword evidence="2 4" id="KW-0689">Ribosomal protein</keyword>
<dbReference type="OrthoDB" id="9813334at2"/>
<dbReference type="GO" id="GO:0006412">
    <property type="term" value="P:translation"/>
    <property type="evidence" value="ECO:0007669"/>
    <property type="project" value="UniProtKB-UniRule"/>
</dbReference>
<dbReference type="Proteomes" id="UP000092809">
    <property type="component" value="Chromosome I"/>
</dbReference>
<evidence type="ECO:0000313" key="7">
    <source>
        <dbReference type="Proteomes" id="UP000092809"/>
    </source>
</evidence>
<keyword evidence="3 4" id="KW-0687">Ribonucleoprotein</keyword>
<keyword evidence="7" id="KW-1185">Reference proteome</keyword>
<dbReference type="PATRIC" id="fig|1835721.3.peg.4"/>
<evidence type="ECO:0000256" key="5">
    <source>
        <dbReference type="RuleBase" id="RU000562"/>
    </source>
</evidence>
<protein>
    <recommendedName>
        <fullName evidence="4">Large ribosomal subunit protein bL21</fullName>
    </recommendedName>
</protein>
<dbReference type="GO" id="GO:0003735">
    <property type="term" value="F:structural constituent of ribosome"/>
    <property type="evidence" value="ECO:0007669"/>
    <property type="project" value="InterPro"/>
</dbReference>
<dbReference type="InterPro" id="IPR028909">
    <property type="entry name" value="bL21-like"/>
</dbReference>
<dbReference type="KEGG" id="senm:TRABTM_A_00040"/>
<dbReference type="GO" id="GO:1990904">
    <property type="term" value="C:ribonucleoprotein complex"/>
    <property type="evidence" value="ECO:0007669"/>
    <property type="project" value="UniProtKB-KW"/>
</dbReference>
<evidence type="ECO:0000313" key="6">
    <source>
        <dbReference type="EMBL" id="SBT81891.1"/>
    </source>
</evidence>
<comment type="similarity">
    <text evidence="1 4 5">Belongs to the bacterial ribosomal protein bL21 family.</text>
</comment>
<dbReference type="RefSeq" id="WP_083172220.1">
    <property type="nucleotide sequence ID" value="NZ_LT594522.1"/>
</dbReference>
<organism evidence="6 7">
    <name type="scientific">secondary endosymbiont of Trabutina mannipara</name>
    <dbReference type="NCBI Taxonomy" id="1835721"/>
    <lineage>
        <taxon>Bacteria</taxon>
        <taxon>Pseudomonadati</taxon>
        <taxon>Pseudomonadota</taxon>
        <taxon>Gammaproteobacteria</taxon>
        <taxon>Enterobacterales</taxon>
        <taxon>Enterobacteriaceae</taxon>
    </lineage>
</organism>
<dbReference type="PANTHER" id="PTHR21349:SF0">
    <property type="entry name" value="LARGE RIBOSOMAL SUBUNIT PROTEIN BL21M"/>
    <property type="match status" value="1"/>
</dbReference>
<sequence>MYAVFQAGGKQHRVVKNQIIRIEKLNILVDKIIEFNQIIMIVNHPKIQIGNPFLIKSKIIAKIIAHGRYNKIMIIKFNRRKHYRKHIGHHQLFTDIKISDIVEN</sequence>
<proteinExistence type="inferred from homology"/>
<evidence type="ECO:0000256" key="3">
    <source>
        <dbReference type="ARBA" id="ARBA00023274"/>
    </source>
</evidence>